<feature type="region of interest" description="Disordered" evidence="2">
    <location>
        <begin position="1"/>
        <end position="27"/>
    </location>
</feature>
<feature type="transmembrane region" description="Helical" evidence="3">
    <location>
        <begin position="188"/>
        <end position="215"/>
    </location>
</feature>
<proteinExistence type="inferred from homology"/>
<dbReference type="InterPro" id="IPR029025">
    <property type="entry name" value="T3SS_substrate_exporter_C"/>
</dbReference>
<comment type="similarity">
    <text evidence="1">Belongs to the type III secretion exporter family.</text>
</comment>
<dbReference type="RefSeq" id="WP_209838370.1">
    <property type="nucleotide sequence ID" value="NZ_JAGGJP010000003.1"/>
</dbReference>
<evidence type="ECO:0000313" key="5">
    <source>
        <dbReference type="Proteomes" id="UP001596056"/>
    </source>
</evidence>
<keyword evidence="4" id="KW-0966">Cell projection</keyword>
<dbReference type="Pfam" id="PF01312">
    <property type="entry name" value="Bac_export_2"/>
    <property type="match status" value="1"/>
</dbReference>
<reference evidence="5" key="1">
    <citation type="journal article" date="2019" name="Int. J. Syst. Evol. Microbiol.">
        <title>The Global Catalogue of Microorganisms (GCM) 10K type strain sequencing project: providing services to taxonomists for standard genome sequencing and annotation.</title>
        <authorList>
            <consortium name="The Broad Institute Genomics Platform"/>
            <consortium name="The Broad Institute Genome Sequencing Center for Infectious Disease"/>
            <person name="Wu L."/>
            <person name="Ma J."/>
        </authorList>
    </citation>
    <scope>NUCLEOTIDE SEQUENCE [LARGE SCALE GENOMIC DNA]</scope>
    <source>
        <strain evidence="5">KACC 11588</strain>
    </source>
</reference>
<dbReference type="PANTHER" id="PTHR30531">
    <property type="entry name" value="FLAGELLAR BIOSYNTHETIC PROTEIN FLHB"/>
    <property type="match status" value="1"/>
</dbReference>
<dbReference type="Gene3D" id="3.40.1690.10">
    <property type="entry name" value="secretion proteins EscU"/>
    <property type="match status" value="1"/>
</dbReference>
<keyword evidence="4" id="KW-0282">Flagellum</keyword>
<dbReference type="PANTHER" id="PTHR30531:SF12">
    <property type="entry name" value="FLAGELLAR BIOSYNTHETIC PROTEIN FLHB"/>
    <property type="match status" value="1"/>
</dbReference>
<feature type="region of interest" description="Disordered" evidence="2">
    <location>
        <begin position="229"/>
        <end position="249"/>
    </location>
</feature>
<feature type="transmembrane region" description="Helical" evidence="3">
    <location>
        <begin position="97"/>
        <end position="121"/>
    </location>
</feature>
<keyword evidence="3" id="KW-0812">Transmembrane</keyword>
<keyword evidence="4" id="KW-0969">Cilium</keyword>
<feature type="transmembrane region" description="Helical" evidence="3">
    <location>
        <begin position="35"/>
        <end position="58"/>
    </location>
</feature>
<keyword evidence="3" id="KW-1133">Transmembrane helix</keyword>
<name>A0ABW0S9T8_9RHOB</name>
<dbReference type="SUPFAM" id="SSF160544">
    <property type="entry name" value="EscU C-terminal domain-like"/>
    <property type="match status" value="1"/>
</dbReference>
<comment type="caution">
    <text evidence="4">The sequence shown here is derived from an EMBL/GenBank/DDBJ whole genome shotgun (WGS) entry which is preliminary data.</text>
</comment>
<keyword evidence="3" id="KW-0472">Membrane</keyword>
<gene>
    <name evidence="4" type="ORF">ACFPOC_04565</name>
</gene>
<evidence type="ECO:0000256" key="2">
    <source>
        <dbReference type="SAM" id="MobiDB-lite"/>
    </source>
</evidence>
<accession>A0ABW0S9T8</accession>
<dbReference type="Proteomes" id="UP001596056">
    <property type="component" value="Unassembled WGS sequence"/>
</dbReference>
<protein>
    <submittedName>
        <fullName evidence="4">Flagellar biosynthesis protein FlhB</fullName>
    </submittedName>
</protein>
<sequence length="363" mass="38727">MSAEGGDESEKSFEPTQRRLDEARKRGEIPQSNDLVTAAAYGGFVLAVSAFGAGSLLAMGATLGTFLAQADPLAAQAFAGSPHPIWAAALGQAVSAFWPWFVLPAGASLLCLLAQQGLVVAPDRLAPKLSRISPLAVAGQKFGLHGLVEFAKGLIKVALYGTVLGLGLVEATPRLVGTVREAPPQAVLLMFEIALALLGKVAAVAVVLGIGDLLWQRLSFQKRLMMSRQEMTEETKDSEGDPHVKQQRRQRGMSIAMNRMLNDVPEASVVVVNPTHYAVALKWDRARGGAPVCVAKGVDEMAARIRERAMAAGVPIRRDPPTARAIYASVEIGQEVARPEWRAVAAAIRFAERLRAKAQEGSR</sequence>
<evidence type="ECO:0000313" key="4">
    <source>
        <dbReference type="EMBL" id="MFC5565690.1"/>
    </source>
</evidence>
<feature type="compositionally biased region" description="Basic and acidic residues" evidence="2">
    <location>
        <begin position="8"/>
        <end position="27"/>
    </location>
</feature>
<dbReference type="EMBL" id="JBHSNA010000003">
    <property type="protein sequence ID" value="MFC5565690.1"/>
    <property type="molecule type" value="Genomic_DNA"/>
</dbReference>
<evidence type="ECO:0000256" key="3">
    <source>
        <dbReference type="SAM" id="Phobius"/>
    </source>
</evidence>
<dbReference type="Gene3D" id="6.10.250.2080">
    <property type="match status" value="1"/>
</dbReference>
<dbReference type="InterPro" id="IPR006135">
    <property type="entry name" value="T3SS_substrate_exporter"/>
</dbReference>
<keyword evidence="5" id="KW-1185">Reference proteome</keyword>
<evidence type="ECO:0000256" key="1">
    <source>
        <dbReference type="ARBA" id="ARBA00010690"/>
    </source>
</evidence>
<dbReference type="PRINTS" id="PR00950">
    <property type="entry name" value="TYPE3IMSPROT"/>
</dbReference>
<feature type="compositionally biased region" description="Basic and acidic residues" evidence="2">
    <location>
        <begin position="230"/>
        <end position="244"/>
    </location>
</feature>
<organism evidence="4 5">
    <name type="scientific">Rubellimicrobium aerolatum</name>
    <dbReference type="NCBI Taxonomy" id="490979"/>
    <lineage>
        <taxon>Bacteria</taxon>
        <taxon>Pseudomonadati</taxon>
        <taxon>Pseudomonadota</taxon>
        <taxon>Alphaproteobacteria</taxon>
        <taxon>Rhodobacterales</taxon>
        <taxon>Roseobacteraceae</taxon>
        <taxon>Rubellimicrobium</taxon>
    </lineage>
</organism>